<dbReference type="CDD" id="cd01948">
    <property type="entry name" value="EAL"/>
    <property type="match status" value="1"/>
</dbReference>
<evidence type="ECO:0000256" key="2">
    <source>
        <dbReference type="SAM" id="Phobius"/>
    </source>
</evidence>
<feature type="domain" description="GGDEF" evidence="4">
    <location>
        <begin position="223"/>
        <end position="356"/>
    </location>
</feature>
<proteinExistence type="predicted"/>
<feature type="coiled-coil region" evidence="1">
    <location>
        <begin position="283"/>
        <end position="310"/>
    </location>
</feature>
<reference evidence="6" key="1">
    <citation type="submission" date="2017-03" db="EMBL/GenBank/DDBJ databases">
        <authorList>
            <person name="Falquet L."/>
            <person name="Falquet L."/>
        </authorList>
    </citation>
    <scope>NUCLEOTIDE SEQUENCE [LARGE SCALE GENOMIC DNA]</scope>
</reference>
<dbReference type="Pfam" id="PF00990">
    <property type="entry name" value="GGDEF"/>
    <property type="match status" value="1"/>
</dbReference>
<accession>A0A1U6J4A9</accession>
<dbReference type="SUPFAM" id="SSF141868">
    <property type="entry name" value="EAL domain-like"/>
    <property type="match status" value="1"/>
</dbReference>
<evidence type="ECO:0000259" key="4">
    <source>
        <dbReference type="PROSITE" id="PS50887"/>
    </source>
</evidence>
<dbReference type="PROSITE" id="PS50887">
    <property type="entry name" value="GGDEF"/>
    <property type="match status" value="1"/>
</dbReference>
<dbReference type="STRING" id="1351755.CCH01_08080"/>
<dbReference type="EMBL" id="LT799839">
    <property type="protein sequence ID" value="SLK15111.1"/>
    <property type="molecule type" value="Genomic_DNA"/>
</dbReference>
<keyword evidence="6" id="KW-1185">Reference proteome</keyword>
<dbReference type="FunFam" id="3.30.70.270:FF:000001">
    <property type="entry name" value="Diguanylate cyclase domain protein"/>
    <property type="match status" value="1"/>
</dbReference>
<feature type="transmembrane region" description="Helical" evidence="2">
    <location>
        <begin position="33"/>
        <end position="51"/>
    </location>
</feature>
<organism evidence="5 6">
    <name type="scientific">Clostridium chauvoei JF4335</name>
    <dbReference type="NCBI Taxonomy" id="1351755"/>
    <lineage>
        <taxon>Bacteria</taxon>
        <taxon>Bacillati</taxon>
        <taxon>Bacillota</taxon>
        <taxon>Clostridia</taxon>
        <taxon>Eubacteriales</taxon>
        <taxon>Clostridiaceae</taxon>
        <taxon>Clostridium</taxon>
    </lineage>
</organism>
<dbReference type="InterPro" id="IPR001633">
    <property type="entry name" value="EAL_dom"/>
</dbReference>
<evidence type="ECO:0000313" key="6">
    <source>
        <dbReference type="Proteomes" id="UP000190476"/>
    </source>
</evidence>
<gene>
    <name evidence="5" type="ORF">CCH01_08080</name>
</gene>
<dbReference type="Gene3D" id="3.30.70.270">
    <property type="match status" value="1"/>
</dbReference>
<protein>
    <submittedName>
        <fullName evidence="5">Putative PAS domain S-box/diguanylate cyclase (GGDEF) domain-containing protein</fullName>
    </submittedName>
</protein>
<dbReference type="PROSITE" id="PS50883">
    <property type="entry name" value="EAL"/>
    <property type="match status" value="1"/>
</dbReference>
<dbReference type="NCBIfam" id="TIGR00254">
    <property type="entry name" value="GGDEF"/>
    <property type="match status" value="1"/>
</dbReference>
<dbReference type="InterPro" id="IPR035919">
    <property type="entry name" value="EAL_sf"/>
</dbReference>
<dbReference type="SMART" id="SM00052">
    <property type="entry name" value="EAL"/>
    <property type="match status" value="1"/>
</dbReference>
<evidence type="ECO:0000256" key="1">
    <source>
        <dbReference type="SAM" id="Coils"/>
    </source>
</evidence>
<dbReference type="InterPro" id="IPR043128">
    <property type="entry name" value="Rev_trsase/Diguanyl_cyclase"/>
</dbReference>
<dbReference type="InterPro" id="IPR000160">
    <property type="entry name" value="GGDEF_dom"/>
</dbReference>
<dbReference type="InterPro" id="IPR035965">
    <property type="entry name" value="PAS-like_dom_sf"/>
</dbReference>
<dbReference type="InterPro" id="IPR052155">
    <property type="entry name" value="Biofilm_reg_signaling"/>
</dbReference>
<keyword evidence="2" id="KW-0472">Membrane</keyword>
<dbReference type="Pfam" id="PF00563">
    <property type="entry name" value="EAL"/>
    <property type="match status" value="1"/>
</dbReference>
<name>A0A1U6J4A9_9CLOT</name>
<dbReference type="SUPFAM" id="SSF55785">
    <property type="entry name" value="PYP-like sensor domain (PAS domain)"/>
    <property type="match status" value="1"/>
</dbReference>
<evidence type="ECO:0000313" key="5">
    <source>
        <dbReference type="EMBL" id="SLK15111.1"/>
    </source>
</evidence>
<feature type="domain" description="EAL" evidence="3">
    <location>
        <begin position="365"/>
        <end position="618"/>
    </location>
</feature>
<dbReference type="PANTHER" id="PTHR44757:SF2">
    <property type="entry name" value="BIOFILM ARCHITECTURE MAINTENANCE PROTEIN MBAA"/>
    <property type="match status" value="1"/>
</dbReference>
<evidence type="ECO:0000259" key="3">
    <source>
        <dbReference type="PROSITE" id="PS50883"/>
    </source>
</evidence>
<keyword evidence="2" id="KW-0812">Transmembrane</keyword>
<feature type="transmembrane region" description="Helical" evidence="2">
    <location>
        <begin position="10"/>
        <end position="27"/>
    </location>
</feature>
<dbReference type="InterPro" id="IPR029787">
    <property type="entry name" value="Nucleotide_cyclase"/>
</dbReference>
<dbReference type="CDD" id="cd01949">
    <property type="entry name" value="GGDEF"/>
    <property type="match status" value="1"/>
</dbReference>
<dbReference type="AlphaFoldDB" id="A0A1U6J4A9"/>
<dbReference type="Gene3D" id="3.20.20.450">
    <property type="entry name" value="EAL domain"/>
    <property type="match status" value="1"/>
</dbReference>
<keyword evidence="1" id="KW-0175">Coiled coil</keyword>
<keyword evidence="2" id="KW-1133">Transmembrane helix</keyword>
<dbReference type="SMART" id="SM00267">
    <property type="entry name" value="GGDEF"/>
    <property type="match status" value="1"/>
</dbReference>
<dbReference type="Gene3D" id="3.30.450.20">
    <property type="entry name" value="PAS domain"/>
    <property type="match status" value="1"/>
</dbReference>
<sequence length="618" mass="72431">MILMDMRDKLLIVIITFILFIESVIVFRSQVSLLWFIIILFVYLEIIKELVIKGSYKKLYKGIENDYRKYEMALEASKGSVWEWDDKSKKLYISNRINKVLNIKKEINSFQQICQYIDIPERKRFIEFYYNLYKNKDLNEFTIEHSITTVDGHKVILSSQGRGFIKENVYYLSGIITDITDKKAKESEINFMSYHDIVTGMPNRRYFINEMNNVIENKKINHGKIAIIFIDLDNFKNINDSYGHDIGDILLIKFCNILCNVFNKDSFISRFGGDEFVVAQYGIKKEEDIEKKLENLFEALKSNIQIEEREIYCTVSIGVSIYKKDGKDIETLLKRADIAMYRAKSDGKNKYQFCNEYILESVNKEYKIQKALRTAIENNEIYLVYQPKFNLRNERVYGYECLARWNSNVLGDISPLEFIPVAENSGVIIELEKYIIDIAFRKCKELSLMTDKIFKMSINLSNIQIRDEKIVNYIRNKLKEYDLNPSYIEFEIKESVIINSSKRNLEILRKLKILGVSIALDDFGTGYSSLSYLRILPIDVLNIDKSFIDAIKKDKKSNYIIESIIELSHNLELRVVAEGVETEAQIEYLKEIGCDIIQGFYYNKPEKFDVASKMLLIE</sequence>
<dbReference type="PANTHER" id="PTHR44757">
    <property type="entry name" value="DIGUANYLATE CYCLASE DGCP"/>
    <property type="match status" value="1"/>
</dbReference>
<dbReference type="SUPFAM" id="SSF55073">
    <property type="entry name" value="Nucleotide cyclase"/>
    <property type="match status" value="1"/>
</dbReference>
<dbReference type="Proteomes" id="UP000190476">
    <property type="component" value="Chromosome I"/>
</dbReference>